<evidence type="ECO:0000313" key="1">
    <source>
        <dbReference type="EMBL" id="KAA5532191.1"/>
    </source>
</evidence>
<organism evidence="1 2">
    <name type="scientific">Taibaiella lutea</name>
    <dbReference type="NCBI Taxonomy" id="2608001"/>
    <lineage>
        <taxon>Bacteria</taxon>
        <taxon>Pseudomonadati</taxon>
        <taxon>Bacteroidota</taxon>
        <taxon>Chitinophagia</taxon>
        <taxon>Chitinophagales</taxon>
        <taxon>Chitinophagaceae</taxon>
        <taxon>Taibaiella</taxon>
    </lineage>
</organism>
<name>A0A5M6CB19_9BACT</name>
<protein>
    <submittedName>
        <fullName evidence="1">Uncharacterized protein</fullName>
    </submittedName>
</protein>
<sequence>MNHTKQLALTIGLLSSFFAAKSQDNTGSEDPLHSVCECSYVNKKKTTFSNDLKALLSYNDFKTSGFDFKNGEQGFEDLFIKDLDPSNLTIWTSKPINLVYKNKFGLNLTPCKSSQNYYEIYAMSKVFGDDREDAFDVTIQLLSIGINISEKVIRRWDTASKKPLLNKGASVSSPILISSAGRKELSLFLTGEKGFSRFENTQACMNETEITNTNVGIKLNGMFLFDLSYSTEYVKYYLGAGIGSYFRKLGITNVDTNTFTGIYSGSGSITFPLKDMDIKSDEGNTFILNNDLIAGKVKVKCFRTENNNEVLIPVNNKENKRYDINKLSAMIQKLGFDKVKTEIQDNNLFIYFIKFAGKK</sequence>
<accession>A0A5M6CB19</accession>
<reference evidence="1 2" key="1">
    <citation type="submission" date="2019-09" db="EMBL/GenBank/DDBJ databases">
        <title>Genome sequence and assembly of Taibaiella sp.</title>
        <authorList>
            <person name="Chhetri G."/>
        </authorList>
    </citation>
    <scope>NUCLEOTIDE SEQUENCE [LARGE SCALE GENOMIC DNA]</scope>
    <source>
        <strain evidence="1 2">KVB11</strain>
    </source>
</reference>
<proteinExistence type="predicted"/>
<dbReference type="AlphaFoldDB" id="A0A5M6CB19"/>
<evidence type="ECO:0000313" key="2">
    <source>
        <dbReference type="Proteomes" id="UP000323632"/>
    </source>
</evidence>
<dbReference type="EMBL" id="VWSH01000004">
    <property type="protein sequence ID" value="KAA5532191.1"/>
    <property type="molecule type" value="Genomic_DNA"/>
</dbReference>
<dbReference type="RefSeq" id="WP_150033693.1">
    <property type="nucleotide sequence ID" value="NZ_VWSH01000004.1"/>
</dbReference>
<comment type="caution">
    <text evidence="1">The sequence shown here is derived from an EMBL/GenBank/DDBJ whole genome shotgun (WGS) entry which is preliminary data.</text>
</comment>
<keyword evidence="2" id="KW-1185">Reference proteome</keyword>
<dbReference type="Proteomes" id="UP000323632">
    <property type="component" value="Unassembled WGS sequence"/>
</dbReference>
<gene>
    <name evidence="1" type="ORF">F0919_15430</name>
</gene>